<dbReference type="InterPro" id="IPR013655">
    <property type="entry name" value="PAS_fold_3"/>
</dbReference>
<dbReference type="InterPro" id="IPR000014">
    <property type="entry name" value="PAS"/>
</dbReference>
<evidence type="ECO:0000313" key="12">
    <source>
        <dbReference type="EMBL" id="OZY56622.1"/>
    </source>
</evidence>
<sequence length="606" mass="67736">MPATLMHHDPHPSVILDAEGAPLRVNPALEVVLAGATREQVRAWLPGNLPELVRACLQQQRAIEHVEAQYQDQVWLWTLIPDVDGQWVLARGREASQEWMAEREAAKARRLYRLITENTTDLISRHTPDGRFLDASPASWTLLGYWPQSLRGTRAQRLFHPDDWSEVIHRARDALHVDGYYTMTYRIRHQCGHYLWFETASRAIRETYTGAVVEVVSVSRDITARVQAEENKRRLAEVVEANPDPVLFIDPQGGVSYLNPAARRILGLAPSAGMPALSAFLSREDVAQLDAIGWGRAEQQGLWSTETRLLPLNDQPSVPVSLLLLAHRSTAGERFFSLVARDMRERELREAQQRQHQDEMAHTARLVTLGELASGIAHEINQPLAAVVNYANASQRYLHSLSSNPQAVDRVAQGLERITLHANHAAEVITRLRSFLRKGRRNVQALDVSEVMRRAVSLCAWEANARRVTIEQEIPAHLPRVFADQVLLEQVLLNLLRNAIEANGEKRPAEPSRIRLQAQALGNSRLQISVLDEGPGVSQAQLHQLFTPFYTSKADGLGLGLSMSRSIIEGLGGELEAHPQPHGLLMCCTLPLMGAAHPPEQQQESD</sequence>
<dbReference type="PROSITE" id="PS50109">
    <property type="entry name" value="HIS_KIN"/>
    <property type="match status" value="1"/>
</dbReference>
<dbReference type="SMART" id="SM00387">
    <property type="entry name" value="HATPase_c"/>
    <property type="match status" value="1"/>
</dbReference>
<dbReference type="InterPro" id="IPR004358">
    <property type="entry name" value="Sig_transdc_His_kin-like_C"/>
</dbReference>
<dbReference type="SUPFAM" id="SSF47384">
    <property type="entry name" value="Homodimeric domain of signal transducing histidine kinase"/>
    <property type="match status" value="1"/>
</dbReference>
<dbReference type="Pfam" id="PF00989">
    <property type="entry name" value="PAS"/>
    <property type="match status" value="1"/>
</dbReference>
<feature type="domain" description="PAS" evidence="10">
    <location>
        <begin position="108"/>
        <end position="178"/>
    </location>
</feature>
<dbReference type="Gene3D" id="3.30.450.20">
    <property type="entry name" value="PAS domain"/>
    <property type="match status" value="2"/>
</dbReference>
<keyword evidence="8" id="KW-0902">Two-component regulatory system</keyword>
<feature type="domain" description="Histidine kinase" evidence="9">
    <location>
        <begin position="375"/>
        <end position="594"/>
    </location>
</feature>
<dbReference type="Proteomes" id="UP000216897">
    <property type="component" value="Unassembled WGS sequence"/>
</dbReference>
<dbReference type="CDD" id="cd00130">
    <property type="entry name" value="PAS"/>
    <property type="match status" value="2"/>
</dbReference>
<accession>A0ABX4GRA4</accession>
<gene>
    <name evidence="12" type="ORF">CJF38_02655</name>
</gene>
<feature type="domain" description="PAS" evidence="10">
    <location>
        <begin position="231"/>
        <end position="271"/>
    </location>
</feature>
<keyword evidence="5" id="KW-0547">Nucleotide-binding</keyword>
<evidence type="ECO:0000256" key="7">
    <source>
        <dbReference type="ARBA" id="ARBA00022840"/>
    </source>
</evidence>
<dbReference type="SMART" id="SM00086">
    <property type="entry name" value="PAC"/>
    <property type="match status" value="1"/>
</dbReference>
<dbReference type="Pfam" id="PF02518">
    <property type="entry name" value="HATPase_c"/>
    <property type="match status" value="1"/>
</dbReference>
<dbReference type="GO" id="GO:0016301">
    <property type="term" value="F:kinase activity"/>
    <property type="evidence" value="ECO:0007669"/>
    <property type="project" value="UniProtKB-KW"/>
</dbReference>
<dbReference type="PRINTS" id="PR00344">
    <property type="entry name" value="BCTRLSENSOR"/>
</dbReference>
<dbReference type="PROSITE" id="PS50112">
    <property type="entry name" value="PAS"/>
    <property type="match status" value="2"/>
</dbReference>
<dbReference type="CDD" id="cd00082">
    <property type="entry name" value="HisKA"/>
    <property type="match status" value="1"/>
</dbReference>
<evidence type="ECO:0000259" key="10">
    <source>
        <dbReference type="PROSITE" id="PS50112"/>
    </source>
</evidence>
<dbReference type="InterPro" id="IPR035965">
    <property type="entry name" value="PAS-like_dom_sf"/>
</dbReference>
<evidence type="ECO:0000256" key="3">
    <source>
        <dbReference type="ARBA" id="ARBA00022553"/>
    </source>
</evidence>
<comment type="caution">
    <text evidence="12">The sequence shown here is derived from an EMBL/GenBank/DDBJ whole genome shotgun (WGS) entry which is preliminary data.</text>
</comment>
<evidence type="ECO:0000256" key="4">
    <source>
        <dbReference type="ARBA" id="ARBA00022679"/>
    </source>
</evidence>
<dbReference type="InterPro" id="IPR036890">
    <property type="entry name" value="HATPase_C_sf"/>
</dbReference>
<feature type="domain" description="PAC" evidence="11">
    <location>
        <begin position="181"/>
        <end position="234"/>
    </location>
</feature>
<reference evidence="12 13" key="1">
    <citation type="submission" date="2017-08" db="EMBL/GenBank/DDBJ databases">
        <title>Genomic and metabolic characterisation of spoilage-associated Pseudomonas species.</title>
        <authorList>
            <person name="Stanborough T."/>
            <person name="Fegan N."/>
            <person name="Powell S.M."/>
            <person name="Singh T."/>
            <person name="Tamplin M.L."/>
            <person name="Chandry P.S."/>
        </authorList>
    </citation>
    <scope>NUCLEOTIDE SEQUENCE [LARGE SCALE GENOMIC DNA]</scope>
    <source>
        <strain evidence="12 13">L1814</strain>
    </source>
</reference>
<dbReference type="SMART" id="SM00091">
    <property type="entry name" value="PAS"/>
    <property type="match status" value="3"/>
</dbReference>
<evidence type="ECO:0000256" key="2">
    <source>
        <dbReference type="ARBA" id="ARBA00012438"/>
    </source>
</evidence>
<dbReference type="SMART" id="SM00388">
    <property type="entry name" value="HisKA"/>
    <property type="match status" value="1"/>
</dbReference>
<comment type="catalytic activity">
    <reaction evidence="1">
        <text>ATP + protein L-histidine = ADP + protein N-phospho-L-histidine.</text>
        <dbReference type="EC" id="2.7.13.3"/>
    </reaction>
</comment>
<dbReference type="EC" id="2.7.13.3" evidence="2"/>
<evidence type="ECO:0000256" key="1">
    <source>
        <dbReference type="ARBA" id="ARBA00000085"/>
    </source>
</evidence>
<keyword evidence="4" id="KW-0808">Transferase</keyword>
<evidence type="ECO:0000259" key="9">
    <source>
        <dbReference type="PROSITE" id="PS50109"/>
    </source>
</evidence>
<dbReference type="InterPro" id="IPR005467">
    <property type="entry name" value="His_kinase_dom"/>
</dbReference>
<evidence type="ECO:0000256" key="6">
    <source>
        <dbReference type="ARBA" id="ARBA00022777"/>
    </source>
</evidence>
<dbReference type="NCBIfam" id="TIGR00229">
    <property type="entry name" value="sensory_box"/>
    <property type="match status" value="2"/>
</dbReference>
<dbReference type="InterPro" id="IPR001610">
    <property type="entry name" value="PAC"/>
</dbReference>
<dbReference type="Gene3D" id="1.10.287.130">
    <property type="match status" value="1"/>
</dbReference>
<evidence type="ECO:0000256" key="8">
    <source>
        <dbReference type="ARBA" id="ARBA00023012"/>
    </source>
</evidence>
<proteinExistence type="predicted"/>
<evidence type="ECO:0000256" key="5">
    <source>
        <dbReference type="ARBA" id="ARBA00022741"/>
    </source>
</evidence>
<keyword evidence="3" id="KW-0597">Phosphoprotein</keyword>
<evidence type="ECO:0000259" key="11">
    <source>
        <dbReference type="PROSITE" id="PS50113"/>
    </source>
</evidence>
<dbReference type="SUPFAM" id="SSF55874">
    <property type="entry name" value="ATPase domain of HSP90 chaperone/DNA topoisomerase II/histidine kinase"/>
    <property type="match status" value="1"/>
</dbReference>
<dbReference type="InterPro" id="IPR003661">
    <property type="entry name" value="HisK_dim/P_dom"/>
</dbReference>
<dbReference type="InterPro" id="IPR003594">
    <property type="entry name" value="HATPase_dom"/>
</dbReference>
<dbReference type="InterPro" id="IPR036097">
    <property type="entry name" value="HisK_dim/P_sf"/>
</dbReference>
<keyword evidence="13" id="KW-1185">Reference proteome</keyword>
<keyword evidence="6 12" id="KW-0418">Kinase</keyword>
<name>A0ABX4GRA4_9PSED</name>
<dbReference type="InterPro" id="IPR013767">
    <property type="entry name" value="PAS_fold"/>
</dbReference>
<dbReference type="Gene3D" id="3.30.565.10">
    <property type="entry name" value="Histidine kinase-like ATPase, C-terminal domain"/>
    <property type="match status" value="1"/>
</dbReference>
<dbReference type="PANTHER" id="PTHR43065:SF42">
    <property type="entry name" value="TWO-COMPONENT SENSOR PPRA"/>
    <property type="match status" value="1"/>
</dbReference>
<dbReference type="SUPFAM" id="SSF55785">
    <property type="entry name" value="PYP-like sensor domain (PAS domain)"/>
    <property type="match status" value="2"/>
</dbReference>
<evidence type="ECO:0000313" key="13">
    <source>
        <dbReference type="Proteomes" id="UP000216897"/>
    </source>
</evidence>
<dbReference type="Pfam" id="PF08447">
    <property type="entry name" value="PAS_3"/>
    <property type="match status" value="1"/>
</dbReference>
<dbReference type="GeneID" id="61880711"/>
<organism evidence="12 13">
    <name type="scientific">Pseudomonas lundensis</name>
    <dbReference type="NCBI Taxonomy" id="86185"/>
    <lineage>
        <taxon>Bacteria</taxon>
        <taxon>Pseudomonadati</taxon>
        <taxon>Pseudomonadota</taxon>
        <taxon>Gammaproteobacteria</taxon>
        <taxon>Pseudomonadales</taxon>
        <taxon>Pseudomonadaceae</taxon>
        <taxon>Pseudomonas</taxon>
    </lineage>
</organism>
<dbReference type="InterPro" id="IPR000700">
    <property type="entry name" value="PAS-assoc_C"/>
</dbReference>
<dbReference type="PROSITE" id="PS50113">
    <property type="entry name" value="PAC"/>
    <property type="match status" value="1"/>
</dbReference>
<dbReference type="EMBL" id="NQKG01000002">
    <property type="protein sequence ID" value="OZY56622.1"/>
    <property type="molecule type" value="Genomic_DNA"/>
</dbReference>
<dbReference type="PANTHER" id="PTHR43065">
    <property type="entry name" value="SENSOR HISTIDINE KINASE"/>
    <property type="match status" value="1"/>
</dbReference>
<dbReference type="RefSeq" id="WP_094987623.1">
    <property type="nucleotide sequence ID" value="NZ_CP062158.2"/>
</dbReference>
<protein>
    <recommendedName>
        <fullName evidence="2">histidine kinase</fullName>
        <ecNumber evidence="2">2.7.13.3</ecNumber>
    </recommendedName>
</protein>
<keyword evidence="7" id="KW-0067">ATP-binding</keyword>